<keyword evidence="3" id="KW-1185">Reference proteome</keyword>
<proteinExistence type="predicted"/>
<feature type="region of interest" description="Disordered" evidence="1">
    <location>
        <begin position="1"/>
        <end position="65"/>
    </location>
</feature>
<protein>
    <submittedName>
        <fullName evidence="2">Uncharacterized protein</fullName>
    </submittedName>
</protein>
<evidence type="ECO:0000313" key="3">
    <source>
        <dbReference type="Proteomes" id="UP000007881"/>
    </source>
</evidence>
<sequence>MFAAGEPGAVGNEKPRDSGGPARGGRERRNAPPSAAGWNRAADGRDGRGRSAHRPPPREAPARAG</sequence>
<accession>I0IE56</accession>
<name>I0IE56_PHYMF</name>
<evidence type="ECO:0000313" key="2">
    <source>
        <dbReference type="EMBL" id="BAM03544.1"/>
    </source>
</evidence>
<dbReference type="EMBL" id="AP012338">
    <property type="protein sequence ID" value="BAM03544.1"/>
    <property type="molecule type" value="Genomic_DNA"/>
</dbReference>
<dbReference type="KEGG" id="phm:PSMK_13850"/>
<reference evidence="2 3" key="1">
    <citation type="submission" date="2012-02" db="EMBL/GenBank/DDBJ databases">
        <title>Complete genome sequence of Phycisphaera mikurensis NBRC 102666.</title>
        <authorList>
            <person name="Ankai A."/>
            <person name="Hosoyama A."/>
            <person name="Terui Y."/>
            <person name="Sekine M."/>
            <person name="Fukai R."/>
            <person name="Kato Y."/>
            <person name="Nakamura S."/>
            <person name="Yamada-Narita S."/>
            <person name="Kawakoshi A."/>
            <person name="Fukunaga Y."/>
            <person name="Yamazaki S."/>
            <person name="Fujita N."/>
        </authorList>
    </citation>
    <scope>NUCLEOTIDE SEQUENCE [LARGE SCALE GENOMIC DNA]</scope>
    <source>
        <strain evidence="3">NBRC 102666 / KCTC 22515 / FYK2301M01</strain>
    </source>
</reference>
<gene>
    <name evidence="2" type="ordered locus">PSMK_13850</name>
</gene>
<dbReference type="Proteomes" id="UP000007881">
    <property type="component" value="Chromosome"/>
</dbReference>
<evidence type="ECO:0000256" key="1">
    <source>
        <dbReference type="SAM" id="MobiDB-lite"/>
    </source>
</evidence>
<dbReference type="AlphaFoldDB" id="I0IE56"/>
<feature type="compositionally biased region" description="Basic and acidic residues" evidence="1">
    <location>
        <begin position="56"/>
        <end position="65"/>
    </location>
</feature>
<dbReference type="HOGENOM" id="CLU_2846009_0_0_0"/>
<organism evidence="2 3">
    <name type="scientific">Phycisphaera mikurensis (strain NBRC 102666 / KCTC 22515 / FYK2301M01)</name>
    <dbReference type="NCBI Taxonomy" id="1142394"/>
    <lineage>
        <taxon>Bacteria</taxon>
        <taxon>Pseudomonadati</taxon>
        <taxon>Planctomycetota</taxon>
        <taxon>Phycisphaerae</taxon>
        <taxon>Phycisphaerales</taxon>
        <taxon>Phycisphaeraceae</taxon>
        <taxon>Phycisphaera</taxon>
    </lineage>
</organism>